<reference evidence="2" key="1">
    <citation type="submission" date="2019-12" db="EMBL/GenBank/DDBJ databases">
        <title>An insight into the sialome of adult female Ixodes ricinus ticks feeding for 6 days.</title>
        <authorList>
            <person name="Perner J."/>
            <person name="Ribeiro J.M.C."/>
        </authorList>
    </citation>
    <scope>NUCLEOTIDE SEQUENCE</scope>
    <source>
        <strain evidence="2">Semi-engorged</strain>
        <tissue evidence="2">Salivary glands</tissue>
    </source>
</reference>
<dbReference type="EMBL" id="GIFC01003827">
    <property type="protein sequence ID" value="MXU85910.1"/>
    <property type="molecule type" value="Transcribed_RNA"/>
</dbReference>
<feature type="signal peptide" evidence="1">
    <location>
        <begin position="1"/>
        <end position="21"/>
    </location>
</feature>
<protein>
    <submittedName>
        <fullName evidence="2">Putative secreted protein</fullName>
    </submittedName>
</protein>
<accession>A0A6B0UB25</accession>
<name>A0A6B0UB25_IXORI</name>
<sequence length="88" mass="10151">MMKKKVQSMLLFVLQFPLLRGDTTLNCIFFSKKCIFRTAEFWHVWITRNTLTKSCQCALTNNVKNNYSLYVGEVCCTAQHSSSTSEKS</sequence>
<dbReference type="AlphaFoldDB" id="A0A6B0UB25"/>
<proteinExistence type="predicted"/>
<organism evidence="2">
    <name type="scientific">Ixodes ricinus</name>
    <name type="common">Common tick</name>
    <name type="synonym">Acarus ricinus</name>
    <dbReference type="NCBI Taxonomy" id="34613"/>
    <lineage>
        <taxon>Eukaryota</taxon>
        <taxon>Metazoa</taxon>
        <taxon>Ecdysozoa</taxon>
        <taxon>Arthropoda</taxon>
        <taxon>Chelicerata</taxon>
        <taxon>Arachnida</taxon>
        <taxon>Acari</taxon>
        <taxon>Parasitiformes</taxon>
        <taxon>Ixodida</taxon>
        <taxon>Ixodoidea</taxon>
        <taxon>Ixodidae</taxon>
        <taxon>Ixodinae</taxon>
        <taxon>Ixodes</taxon>
    </lineage>
</organism>
<evidence type="ECO:0000256" key="1">
    <source>
        <dbReference type="SAM" id="SignalP"/>
    </source>
</evidence>
<feature type="chain" id="PRO_5025580417" evidence="1">
    <location>
        <begin position="22"/>
        <end position="88"/>
    </location>
</feature>
<evidence type="ECO:0000313" key="2">
    <source>
        <dbReference type="EMBL" id="MXU85910.1"/>
    </source>
</evidence>
<keyword evidence="1" id="KW-0732">Signal</keyword>